<dbReference type="GO" id="GO:0003824">
    <property type="term" value="F:catalytic activity"/>
    <property type="evidence" value="ECO:0007669"/>
    <property type="project" value="InterPro"/>
</dbReference>
<keyword evidence="4" id="KW-1185">Reference proteome</keyword>
<dbReference type="GO" id="GO:0044550">
    <property type="term" value="P:secondary metabolite biosynthetic process"/>
    <property type="evidence" value="ECO:0007669"/>
    <property type="project" value="TreeGrafter"/>
</dbReference>
<dbReference type="GO" id="GO:0031177">
    <property type="term" value="F:phosphopantetheine binding"/>
    <property type="evidence" value="ECO:0007669"/>
    <property type="project" value="TreeGrafter"/>
</dbReference>
<proteinExistence type="predicted"/>
<evidence type="ECO:0000313" key="3">
    <source>
        <dbReference type="EMBL" id="SFP82694.1"/>
    </source>
</evidence>
<dbReference type="Pfam" id="PF00668">
    <property type="entry name" value="Condensation"/>
    <property type="match status" value="1"/>
</dbReference>
<dbReference type="PANTHER" id="PTHR45527">
    <property type="entry name" value="NONRIBOSOMAL PEPTIDE SYNTHETASE"/>
    <property type="match status" value="1"/>
</dbReference>
<dbReference type="SUPFAM" id="SSF52777">
    <property type="entry name" value="CoA-dependent acyltransferases"/>
    <property type="match status" value="2"/>
</dbReference>
<dbReference type="GO" id="GO:0043041">
    <property type="term" value="P:amino acid activation for nonribosomal peptide biosynthetic process"/>
    <property type="evidence" value="ECO:0007669"/>
    <property type="project" value="TreeGrafter"/>
</dbReference>
<dbReference type="AlphaFoldDB" id="A0A1I5THZ9"/>
<dbReference type="InParanoid" id="A0A1I5THZ9"/>
<dbReference type="Gene3D" id="3.30.559.30">
    <property type="entry name" value="Nonribosomal peptide synthetase, condensation domain"/>
    <property type="match status" value="1"/>
</dbReference>
<dbReference type="PANTHER" id="PTHR45527:SF1">
    <property type="entry name" value="FATTY ACID SYNTHASE"/>
    <property type="match status" value="1"/>
</dbReference>
<dbReference type="InterPro" id="IPR001242">
    <property type="entry name" value="Condensation_dom"/>
</dbReference>
<feature type="domain" description="Condensation" evidence="2">
    <location>
        <begin position="17"/>
        <end position="323"/>
    </location>
</feature>
<evidence type="ECO:0000313" key="4">
    <source>
        <dbReference type="Proteomes" id="UP000183413"/>
    </source>
</evidence>
<dbReference type="GO" id="GO:0005737">
    <property type="term" value="C:cytoplasm"/>
    <property type="evidence" value="ECO:0007669"/>
    <property type="project" value="TreeGrafter"/>
</dbReference>
<evidence type="ECO:0000256" key="1">
    <source>
        <dbReference type="SAM" id="MobiDB-lite"/>
    </source>
</evidence>
<accession>A0A1I5THZ9</accession>
<evidence type="ECO:0000259" key="2">
    <source>
        <dbReference type="Pfam" id="PF00668"/>
    </source>
</evidence>
<dbReference type="InterPro" id="IPR023213">
    <property type="entry name" value="CAT-like_dom_sf"/>
</dbReference>
<dbReference type="Gene3D" id="3.30.559.10">
    <property type="entry name" value="Chloramphenicol acetyltransferase-like domain"/>
    <property type="match status" value="1"/>
</dbReference>
<dbReference type="GO" id="GO:0008610">
    <property type="term" value="P:lipid biosynthetic process"/>
    <property type="evidence" value="ECO:0007669"/>
    <property type="project" value="UniProtKB-ARBA"/>
</dbReference>
<name>A0A1I5THZ9_9ACTN</name>
<gene>
    <name evidence="3" type="ORF">SAMN04489713_1183</name>
</gene>
<organism evidence="3 4">
    <name type="scientific">Actinomadura madurae</name>
    <dbReference type="NCBI Taxonomy" id="1993"/>
    <lineage>
        <taxon>Bacteria</taxon>
        <taxon>Bacillati</taxon>
        <taxon>Actinomycetota</taxon>
        <taxon>Actinomycetes</taxon>
        <taxon>Streptosporangiales</taxon>
        <taxon>Thermomonosporaceae</taxon>
        <taxon>Actinomadura</taxon>
    </lineage>
</organism>
<sequence>MTGSAETTELPLTLGQLQHFKVTRENPALRMAIWSCFRIPGELDVDKFTDSVEILVSRHEALRIEIVERPGSEPRQRVRGLPPRAGLITVQNVLARSEDQFGRYLRHLMVQRYRREWDAGGYPFSFGLFRYSPTVHALMVGLSHMAVDGIGAGILVRDLMRTYADTLAGRAPRGPAGRRYADSVVRGAAPRGDGLRRTAGRVPSGLPSPTRFDVPPPGPHERGGRTRQSSFSLAGTELAALREQAGLHTCTEFTWVLAAFARTVFRFTRQDRIAVAVPVDLRGPAERETVGMYVVEVPVVVERPRDAGAGRGFVAAVGTAVLRAAVRYRRDRAWDEEHPTDLSVNYRRMTGPDGPELARLGGTDYRPRVDYEASGVGLRIFSYRDVLHAQAVFASGLFSADAAEDLSGVLRTNLTSVPGR</sequence>
<reference evidence="3 4" key="1">
    <citation type="submission" date="2016-10" db="EMBL/GenBank/DDBJ databases">
        <authorList>
            <person name="de Groot N.N."/>
        </authorList>
    </citation>
    <scope>NUCLEOTIDE SEQUENCE [LARGE SCALE GENOMIC DNA]</scope>
    <source>
        <strain evidence="3 4">DSM 43067</strain>
    </source>
</reference>
<dbReference type="STRING" id="1993.SAMN04489713_1183"/>
<feature type="region of interest" description="Disordered" evidence="1">
    <location>
        <begin position="189"/>
        <end position="229"/>
    </location>
</feature>
<dbReference type="eggNOG" id="COG1020">
    <property type="taxonomic scope" value="Bacteria"/>
</dbReference>
<dbReference type="EMBL" id="FOVH01000018">
    <property type="protein sequence ID" value="SFP82694.1"/>
    <property type="molecule type" value="Genomic_DNA"/>
</dbReference>
<dbReference type="Proteomes" id="UP000183413">
    <property type="component" value="Unassembled WGS sequence"/>
</dbReference>
<protein>
    <submittedName>
        <fullName evidence="3">Condensation domain-containing protein</fullName>
    </submittedName>
</protein>
<dbReference type="RefSeq" id="WP_177287875.1">
    <property type="nucleotide sequence ID" value="NZ_FOVH01000018.1"/>
</dbReference>